<comment type="cofactor">
    <cofactor evidence="4">
        <name>a divalent metal cation</name>
        <dbReference type="ChEBI" id="CHEBI:60240"/>
    </cofactor>
    <text evidence="4">Binds 2 divalent metal cations per subunit.</text>
</comment>
<evidence type="ECO:0000256" key="3">
    <source>
        <dbReference type="PIRSR" id="PIRSR601559-50"/>
    </source>
</evidence>
<dbReference type="InterPro" id="IPR001559">
    <property type="entry name" value="Phosphotriesterase"/>
</dbReference>
<dbReference type="PANTHER" id="PTHR10819">
    <property type="entry name" value="PHOSPHOTRIESTERASE-RELATED"/>
    <property type="match status" value="1"/>
</dbReference>
<dbReference type="AlphaFoldDB" id="A0A367FAJ1"/>
<sequence length="325" mass="35601">MPMVQTVRGPVDVGALGQTLMHEHVFVLDPQSLADYGVGNWWDEEYRIADAIAKLRRLVARGVSTIVDPTVWGLGRYIPRIQRVAAEVPSLNIIVATGVYTFADVPFRYSHHGPGTLFDTPEPMVDDFVKDITEGIARTGVKAAFLKCAIGHHGPTPGVERVLRAVAKAHARTGVPITVHTDPRAHTGTAVLDVFTKEGVDLTKVVLGHSGDSNDLDHLMRLADTGATLGMDRFGLDVYNPTASRVDTVASLCARGYADRMVLSHDAACFMDIVGGQWDSLLEHFTPNWHYGHIHDNVLPALREKGVTDAQIHQMLVDNPRRHFA</sequence>
<feature type="binding site" description="via carbamate group" evidence="4">
    <location>
        <position position="147"/>
    </location>
    <ligand>
        <name>Zn(2+)</name>
        <dbReference type="ChEBI" id="CHEBI:29105"/>
        <label>1</label>
    </ligand>
</feature>
<comment type="caution">
    <text evidence="6">The sequence shown here is derived from an EMBL/GenBank/DDBJ whole genome shotgun (WGS) entry which is preliminary data.</text>
</comment>
<dbReference type="PROSITE" id="PS51347">
    <property type="entry name" value="PHOSPHOTRIESTERASE_2"/>
    <property type="match status" value="1"/>
</dbReference>
<name>A0A367FAJ1_9ACTN</name>
<evidence type="ECO:0000256" key="2">
    <source>
        <dbReference type="ARBA" id="ARBA00022801"/>
    </source>
</evidence>
<dbReference type="OrthoDB" id="9795018at2"/>
<feature type="modified residue" description="N6-carboxylysine" evidence="3 5">
    <location>
        <position position="147"/>
    </location>
</feature>
<feature type="binding site" evidence="4">
    <location>
        <position position="266"/>
    </location>
    <ligand>
        <name>Zn(2+)</name>
        <dbReference type="ChEBI" id="CHEBI:29105"/>
        <label>1</label>
    </ligand>
</feature>
<dbReference type="PANTHER" id="PTHR10819:SF3">
    <property type="entry name" value="PHOSPHOTRIESTERASE-RELATED PROTEIN"/>
    <property type="match status" value="1"/>
</dbReference>
<reference evidence="6 7" key="1">
    <citation type="submission" date="2018-06" db="EMBL/GenBank/DDBJ databases">
        <title>Sphaerisporangium craniellae sp. nov., isolated from a marine sponge in the South China Sea.</title>
        <authorList>
            <person name="Li L."/>
        </authorList>
    </citation>
    <scope>NUCLEOTIDE SEQUENCE [LARGE SCALE GENOMIC DNA]</scope>
    <source>
        <strain evidence="6 7">CCTCC AA 208026</strain>
    </source>
</reference>
<dbReference type="Proteomes" id="UP000253094">
    <property type="component" value="Unassembled WGS sequence"/>
</dbReference>
<feature type="binding site" evidence="4">
    <location>
        <position position="24"/>
    </location>
    <ligand>
        <name>Zn(2+)</name>
        <dbReference type="ChEBI" id="CHEBI:29105"/>
        <label>1</label>
    </ligand>
</feature>
<feature type="binding site" evidence="4">
    <location>
        <position position="209"/>
    </location>
    <ligand>
        <name>Zn(2+)</name>
        <dbReference type="ChEBI" id="CHEBI:29105"/>
        <label>2</label>
    </ligand>
</feature>
<dbReference type="PROSITE" id="PS01322">
    <property type="entry name" value="PHOSPHOTRIESTERASE_1"/>
    <property type="match status" value="1"/>
</dbReference>
<dbReference type="Gene3D" id="3.20.20.140">
    <property type="entry name" value="Metal-dependent hydrolases"/>
    <property type="match status" value="1"/>
</dbReference>
<evidence type="ECO:0000256" key="5">
    <source>
        <dbReference type="PROSITE-ProRule" id="PRU00679"/>
    </source>
</evidence>
<dbReference type="GO" id="GO:0008270">
    <property type="term" value="F:zinc ion binding"/>
    <property type="evidence" value="ECO:0007669"/>
    <property type="project" value="InterPro"/>
</dbReference>
<dbReference type="InterPro" id="IPR017947">
    <property type="entry name" value="AryldialkylPase_Zn-BS"/>
</dbReference>
<keyword evidence="2" id="KW-0378">Hydrolase</keyword>
<comment type="similarity">
    <text evidence="5">Belongs to the metallo-dependent hydrolases superfamily. Phosphotriesterase family.</text>
</comment>
<accession>A0A367FAJ1</accession>
<feature type="binding site" evidence="4">
    <location>
        <position position="180"/>
    </location>
    <ligand>
        <name>Zn(2+)</name>
        <dbReference type="ChEBI" id="CHEBI:29105"/>
        <label>2</label>
    </ligand>
</feature>
<evidence type="ECO:0000313" key="6">
    <source>
        <dbReference type="EMBL" id="RCG27383.1"/>
    </source>
</evidence>
<keyword evidence="7" id="KW-1185">Reference proteome</keyword>
<dbReference type="EMBL" id="QOIL01000016">
    <property type="protein sequence ID" value="RCG27383.1"/>
    <property type="molecule type" value="Genomic_DNA"/>
</dbReference>
<dbReference type="InterPro" id="IPR032466">
    <property type="entry name" value="Metal_Hydrolase"/>
</dbReference>
<evidence type="ECO:0000256" key="4">
    <source>
        <dbReference type="PIRSR" id="PIRSR601559-51"/>
    </source>
</evidence>
<evidence type="ECO:0000256" key="1">
    <source>
        <dbReference type="ARBA" id="ARBA00022723"/>
    </source>
</evidence>
<protein>
    <submittedName>
        <fullName evidence="6">Phosphotriesterase</fullName>
    </submittedName>
</protein>
<gene>
    <name evidence="6" type="ORF">DQ384_27205</name>
</gene>
<keyword evidence="1 4" id="KW-0479">Metal-binding</keyword>
<feature type="binding site" description="via carbamate group" evidence="4">
    <location>
        <position position="147"/>
    </location>
    <ligand>
        <name>Zn(2+)</name>
        <dbReference type="ChEBI" id="CHEBI:29105"/>
        <label>2</label>
    </ligand>
</feature>
<organism evidence="6 7">
    <name type="scientific">Sphaerisporangium album</name>
    <dbReference type="NCBI Taxonomy" id="509200"/>
    <lineage>
        <taxon>Bacteria</taxon>
        <taxon>Bacillati</taxon>
        <taxon>Actinomycetota</taxon>
        <taxon>Actinomycetes</taxon>
        <taxon>Streptosporangiales</taxon>
        <taxon>Streptosporangiaceae</taxon>
        <taxon>Sphaerisporangium</taxon>
    </lineage>
</organism>
<dbReference type="SUPFAM" id="SSF51556">
    <property type="entry name" value="Metallo-dependent hydrolases"/>
    <property type="match status" value="1"/>
</dbReference>
<feature type="binding site" evidence="4">
    <location>
        <position position="22"/>
    </location>
    <ligand>
        <name>Zn(2+)</name>
        <dbReference type="ChEBI" id="CHEBI:29105"/>
        <label>1</label>
    </ligand>
</feature>
<dbReference type="GO" id="GO:0016788">
    <property type="term" value="F:hydrolase activity, acting on ester bonds"/>
    <property type="evidence" value="ECO:0007669"/>
    <property type="project" value="InterPro"/>
</dbReference>
<dbReference type="Pfam" id="PF02126">
    <property type="entry name" value="PTE"/>
    <property type="match status" value="1"/>
</dbReference>
<proteinExistence type="inferred from homology"/>
<evidence type="ECO:0000313" key="7">
    <source>
        <dbReference type="Proteomes" id="UP000253094"/>
    </source>
</evidence>